<evidence type="ECO:0000256" key="1">
    <source>
        <dbReference type="ARBA" id="ARBA00004191"/>
    </source>
</evidence>
<evidence type="ECO:0000256" key="10">
    <source>
        <dbReference type="ARBA" id="ARBA00047928"/>
    </source>
</evidence>
<evidence type="ECO:0000256" key="8">
    <source>
        <dbReference type="ARBA" id="ARBA00022801"/>
    </source>
</evidence>
<dbReference type="Proteomes" id="UP000026915">
    <property type="component" value="Chromosome 1"/>
</dbReference>
<dbReference type="KEGG" id="tcc:18610811"/>
<dbReference type="PANTHER" id="PTHR31321:SF112">
    <property type="entry name" value="PECTINESTERASE"/>
    <property type="match status" value="1"/>
</dbReference>
<dbReference type="PANTHER" id="PTHR31321">
    <property type="entry name" value="ACYL-COA THIOESTER HYDROLASE YBHC-RELATED"/>
    <property type="match status" value="1"/>
</dbReference>
<keyword evidence="8 12" id="KW-0378">Hydrolase</keyword>
<dbReference type="InterPro" id="IPR012334">
    <property type="entry name" value="Pectin_lyas_fold"/>
</dbReference>
<reference evidence="14 15" key="1">
    <citation type="journal article" date="2013" name="Genome Biol.">
        <title>The genome sequence of the most widely cultivated cacao type and its use to identify candidate genes regulating pod color.</title>
        <authorList>
            <person name="Motamayor J.C."/>
            <person name="Mockaitis K."/>
            <person name="Schmutz J."/>
            <person name="Haiminen N."/>
            <person name="Iii D.L."/>
            <person name="Cornejo O."/>
            <person name="Findley S.D."/>
            <person name="Zheng P."/>
            <person name="Utro F."/>
            <person name="Royaert S."/>
            <person name="Saski C."/>
            <person name="Jenkins J."/>
            <person name="Podicheti R."/>
            <person name="Zhao M."/>
            <person name="Scheffler B.E."/>
            <person name="Stack J.C."/>
            <person name="Feltus F.A."/>
            <person name="Mustiga G.M."/>
            <person name="Amores F."/>
            <person name="Phillips W."/>
            <person name="Marelli J.P."/>
            <person name="May G.D."/>
            <person name="Shapiro H."/>
            <person name="Ma J."/>
            <person name="Bustamante C.D."/>
            <person name="Schnell R.J."/>
            <person name="Main D."/>
            <person name="Gilbert D."/>
            <person name="Parida L."/>
            <person name="Kuhn D.N."/>
        </authorList>
    </citation>
    <scope>NUCLEOTIDE SEQUENCE [LARGE SCALE GENOMIC DNA]</scope>
    <source>
        <strain evidence="15">cv. Matina 1-6</strain>
    </source>
</reference>
<feature type="chain" id="PRO_5007353062" description="Pectinesterase" evidence="12">
    <location>
        <begin position="22"/>
        <end position="362"/>
    </location>
</feature>
<dbReference type="OrthoDB" id="2019149at2759"/>
<dbReference type="eggNOG" id="ENOG502QQMT">
    <property type="taxonomic scope" value="Eukaryota"/>
</dbReference>
<dbReference type="EC" id="3.1.1.11" evidence="4 12"/>
<keyword evidence="9 12" id="KW-0063">Aspartyl esterase</keyword>
<keyword evidence="5" id="KW-0134">Cell wall</keyword>
<proteinExistence type="inferred from homology"/>
<comment type="pathway">
    <text evidence="2 12">Glycan metabolism; pectin degradation; 2-dehydro-3-deoxy-D-gluconate from pectin: step 1/5.</text>
</comment>
<dbReference type="Gene3D" id="2.160.20.10">
    <property type="entry name" value="Single-stranded right-handed beta-helix, Pectin lyase-like"/>
    <property type="match status" value="1"/>
</dbReference>
<evidence type="ECO:0000256" key="5">
    <source>
        <dbReference type="ARBA" id="ARBA00022512"/>
    </source>
</evidence>
<evidence type="ECO:0000313" key="14">
    <source>
        <dbReference type="EMBL" id="EOX90911.1"/>
    </source>
</evidence>
<keyword evidence="7 12" id="KW-0732">Signal</keyword>
<evidence type="ECO:0000256" key="9">
    <source>
        <dbReference type="ARBA" id="ARBA00023085"/>
    </source>
</evidence>
<feature type="domain" description="Pectinesterase catalytic" evidence="13">
    <location>
        <begin position="71"/>
        <end position="355"/>
    </location>
</feature>
<dbReference type="STRING" id="3641.A0A061DGR4"/>
<evidence type="ECO:0000256" key="4">
    <source>
        <dbReference type="ARBA" id="ARBA00013229"/>
    </source>
</evidence>
<dbReference type="InterPro" id="IPR033131">
    <property type="entry name" value="Pectinesterase_Asp_AS"/>
</dbReference>
<keyword evidence="15" id="KW-1185">Reference proteome</keyword>
<gene>
    <name evidence="14" type="ORF">TCM_000251</name>
</gene>
<protein>
    <recommendedName>
        <fullName evidence="4 12">Pectinesterase</fullName>
        <ecNumber evidence="4 12">3.1.1.11</ecNumber>
    </recommendedName>
</protein>
<accession>A0A061DGR4</accession>
<dbReference type="HOGENOM" id="CLU_012243_3_3_1"/>
<dbReference type="AlphaFoldDB" id="A0A061DGR4"/>
<evidence type="ECO:0000256" key="12">
    <source>
        <dbReference type="RuleBase" id="RU000589"/>
    </source>
</evidence>
<feature type="signal peptide" evidence="12">
    <location>
        <begin position="1"/>
        <end position="21"/>
    </location>
</feature>
<evidence type="ECO:0000259" key="13">
    <source>
        <dbReference type="Pfam" id="PF01095"/>
    </source>
</evidence>
<dbReference type="SUPFAM" id="SSF51126">
    <property type="entry name" value="Pectin lyase-like"/>
    <property type="match status" value="1"/>
</dbReference>
<dbReference type="EMBL" id="CM001879">
    <property type="protein sequence ID" value="EOX90910.1"/>
    <property type="molecule type" value="Genomic_DNA"/>
</dbReference>
<feature type="active site" evidence="11">
    <location>
        <position position="223"/>
    </location>
</feature>
<name>A0A061DGR4_THECC</name>
<dbReference type="InterPro" id="IPR000070">
    <property type="entry name" value="Pectinesterase_cat"/>
</dbReference>
<dbReference type="UniPathway" id="UPA00545">
    <property type="reaction ID" value="UER00823"/>
</dbReference>
<dbReference type="GO" id="GO:0016829">
    <property type="term" value="F:lyase activity"/>
    <property type="evidence" value="ECO:0007669"/>
    <property type="project" value="UniProtKB-KW"/>
</dbReference>
<keyword evidence="14" id="KW-0456">Lyase</keyword>
<evidence type="ECO:0000256" key="2">
    <source>
        <dbReference type="ARBA" id="ARBA00005184"/>
    </source>
</evidence>
<comment type="similarity">
    <text evidence="3">Belongs to the pectinesterase family.</text>
</comment>
<evidence type="ECO:0000256" key="7">
    <source>
        <dbReference type="ARBA" id="ARBA00022729"/>
    </source>
</evidence>
<evidence type="ECO:0000256" key="11">
    <source>
        <dbReference type="PROSITE-ProRule" id="PRU10040"/>
    </source>
</evidence>
<dbReference type="GO" id="GO:0030599">
    <property type="term" value="F:pectinesterase activity"/>
    <property type="evidence" value="ECO:0000318"/>
    <property type="project" value="GO_Central"/>
</dbReference>
<evidence type="ECO:0000256" key="3">
    <source>
        <dbReference type="ARBA" id="ARBA00008891"/>
    </source>
</evidence>
<comment type="catalytic activity">
    <reaction evidence="10 12">
        <text>[(1-&gt;4)-alpha-D-galacturonosyl methyl ester](n) + n H2O = [(1-&gt;4)-alpha-D-galacturonosyl](n) + n methanol + n H(+)</text>
        <dbReference type="Rhea" id="RHEA:22380"/>
        <dbReference type="Rhea" id="RHEA-COMP:14570"/>
        <dbReference type="Rhea" id="RHEA-COMP:14573"/>
        <dbReference type="ChEBI" id="CHEBI:15377"/>
        <dbReference type="ChEBI" id="CHEBI:15378"/>
        <dbReference type="ChEBI" id="CHEBI:17790"/>
        <dbReference type="ChEBI" id="CHEBI:140522"/>
        <dbReference type="ChEBI" id="CHEBI:140523"/>
        <dbReference type="EC" id="3.1.1.11"/>
    </reaction>
</comment>
<dbReference type="OMA" id="WYNWGDK"/>
<comment type="subcellular location">
    <subcellularLocation>
        <location evidence="1">Secreted</location>
        <location evidence="1">Cell wall</location>
    </subcellularLocation>
</comment>
<dbReference type="GO" id="GO:0042545">
    <property type="term" value="P:cell wall modification"/>
    <property type="evidence" value="ECO:0007669"/>
    <property type="project" value="UniProtKB-UniRule"/>
</dbReference>
<dbReference type="FunFam" id="2.160.20.10:FF:000008">
    <property type="entry name" value="Pectinesterase"/>
    <property type="match status" value="1"/>
</dbReference>
<dbReference type="SMR" id="A0A061DGR4"/>
<dbReference type="PROSITE" id="PS00503">
    <property type="entry name" value="PECTINESTERASE_2"/>
    <property type="match status" value="1"/>
</dbReference>
<dbReference type="Gramene" id="Tc01v2_t001970.1">
    <property type="protein sequence ID" value="Tc01v2_p001970.1"/>
    <property type="gene ID" value="Tc01v2_g001970"/>
</dbReference>
<organism evidence="14 15">
    <name type="scientific">Theobroma cacao</name>
    <name type="common">Cacao</name>
    <name type="synonym">Cocoa</name>
    <dbReference type="NCBI Taxonomy" id="3641"/>
    <lineage>
        <taxon>Eukaryota</taxon>
        <taxon>Viridiplantae</taxon>
        <taxon>Streptophyta</taxon>
        <taxon>Embryophyta</taxon>
        <taxon>Tracheophyta</taxon>
        <taxon>Spermatophyta</taxon>
        <taxon>Magnoliopsida</taxon>
        <taxon>eudicotyledons</taxon>
        <taxon>Gunneridae</taxon>
        <taxon>Pentapetalae</taxon>
        <taxon>rosids</taxon>
        <taxon>malvids</taxon>
        <taxon>Malvales</taxon>
        <taxon>Malvaceae</taxon>
        <taxon>Byttnerioideae</taxon>
        <taxon>Theobroma</taxon>
    </lineage>
</organism>
<evidence type="ECO:0000313" key="15">
    <source>
        <dbReference type="Proteomes" id="UP000026915"/>
    </source>
</evidence>
<dbReference type="Gramene" id="EOX90911">
    <property type="protein sequence ID" value="EOX90911"/>
    <property type="gene ID" value="TCM_000251"/>
</dbReference>
<dbReference type="Pfam" id="PF01095">
    <property type="entry name" value="Pectinesterase"/>
    <property type="match status" value="1"/>
</dbReference>
<evidence type="ECO:0000256" key="6">
    <source>
        <dbReference type="ARBA" id="ARBA00022525"/>
    </source>
</evidence>
<keyword evidence="6" id="KW-0964">Secreted</keyword>
<sequence>MIMKLFLFILLLEAASFPVTSNRPGHEFVLIEKEYVNWVRQMSSFKHSLFGRAKNKLKPCLSIRVNKKPRLGQFATVQKAISSLPVVNNCRVVIYIGAGTYREKVEIPATMAYITLEGAGAGKTVIEWDDTADRMGQSGRPLGTYGSATFAVNSPYFIAKNITFKNKAPSPPSGALGKQAVALRISADTAAFIGCKFIGAQDTLYDHIGRHYFKDCYIEGSVDFIFGNGLSLYRDCHLHAVTNSYGALTAQKRESFLEETGFSFVNCKVTGSGALFLGRAWGTFSRVVFVYTYMDKIITPRGWYDWGDKNREMTVFYGQYKCSGPGANFGGRVSWARELTQQEAKPFISVDFIDGRSWLPVS</sequence>
<dbReference type="EMBL" id="CM001879">
    <property type="protein sequence ID" value="EOX90911.1"/>
    <property type="molecule type" value="Genomic_DNA"/>
</dbReference>
<dbReference type="Gramene" id="EOX90910">
    <property type="protein sequence ID" value="EOX90910"/>
    <property type="gene ID" value="TCM_000251"/>
</dbReference>
<dbReference type="GO" id="GO:0045490">
    <property type="term" value="P:pectin catabolic process"/>
    <property type="evidence" value="ECO:0000318"/>
    <property type="project" value="GO_Central"/>
</dbReference>
<dbReference type="InterPro" id="IPR011050">
    <property type="entry name" value="Pectin_lyase_fold/virulence"/>
</dbReference>